<reference evidence="4" key="1">
    <citation type="submission" date="2019-09" db="EMBL/GenBank/DDBJ databases">
        <title>Draft genome information of white flower Hibiscus syriacus.</title>
        <authorList>
            <person name="Kim Y.-M."/>
        </authorList>
    </citation>
    <scope>NUCLEOTIDE SEQUENCE [LARGE SCALE GENOMIC DNA]</scope>
    <source>
        <strain evidence="4">YM2019G1</strain>
    </source>
</reference>
<accession>A0A6A2X7Y4</accession>
<dbReference type="Pfam" id="PF14111">
    <property type="entry name" value="DUF4283"/>
    <property type="match status" value="1"/>
</dbReference>
<dbReference type="InterPro" id="IPR026960">
    <property type="entry name" value="RVT-Znf"/>
</dbReference>
<dbReference type="Pfam" id="PF13966">
    <property type="entry name" value="zf-RVT"/>
    <property type="match status" value="1"/>
</dbReference>
<dbReference type="PANTHER" id="PTHR31286:SF165">
    <property type="entry name" value="DUF4283 DOMAIN-CONTAINING PROTEIN"/>
    <property type="match status" value="1"/>
</dbReference>
<dbReference type="InterPro" id="IPR025558">
    <property type="entry name" value="DUF4283"/>
</dbReference>
<feature type="compositionally biased region" description="Basic residues" evidence="1">
    <location>
        <begin position="425"/>
        <end position="437"/>
    </location>
</feature>
<sequence length="1072" mass="120441">MTILARGYSGGGVAFLGDGGFYSHTGLDVGYFVTFWSVGSSCWTPGSSEAAGSIWKRLAARVRNPRVFNLEPFWAVGSCQIQRLMMLTAAGLLESWRRLGARGFWWAMSGDAPTDWRKLFAAGIDQELEFFPPTVVEGSCVVKPPKELFEEGILDWKHALVGQFIGSAPSFSSIQKIVTLLWSKASPIKVSLAGPNLYVFSFTNSNARDWVLENGMWHVQHKLIFLRKWEPNLKELQFDLCFMPIWIHLFNVPLELFSKRGLSYIASAIGKPLHMDSVIAARDRLEYARVCVEVHVGSSIHDHIDVVPSDESVVRIRVSVPWIPSSCTDCGQFGHSDAPSASGKAAEDVGCVVATTFSEALEISSGKKNLVHMTIRNDLAKVVDATIGNSFAANSVPNGNCLANNSAEMVDVVKQAEQSSNPPVKRGRGRPAKKGWRCGKPSARSELKKKEHVDKVKRIDERGVYGSNDSSILKQLWTQLNSMEASVKSRAWLIEGLWLFDHPFTGPLFTWTNKQQDTFLALKLDRVLVNSNWIEAFPASDVEFQAPGDSDHGPALVWLHKEISIAMPKPFKDKREKLKSLQLANLDSSTAGRNIHGEVETEKELKALEEAEMLFYKQKTKVDWIKDGDQGTRFFHSMVASKRKSNAIRVLFNQSGERLNTFDAMSNEVVGFFVNQLGWLTLRLRVAMLAPSKSYLAIFCQGMQKTPNARISLMLRLRRPCGDKGTTSPLVQMVQESLDYSKRRLPGSNQGAFDSLNWEFVDVILHALGLPDKGARGVFGYHPKCKRIGLTHLFFADDLLIFCKGSIDSIMGVQAVLDHFYFMSGLKLNASKCEIYLGVTLVTKKLAVKDCQALIDKLRAKLSLWANKRLSFAGRNADFWQMEIPTNASWSFKYLLKIRPDVAHLFSGQFPGRIPKFSIIAWMSMLNRLPTRVWLVQIGLTIETDKCLLCGTVAEIRDRLFFECSFVKELWGFILELCGISRGASSWDGELAWATRLFKSKSLIMRVLKLAWTGHVYDIWMERNNRLFGRRIISKEDMLGDIKQTIRIRLQDLSFNRIDSSNVVICDKWGIA</sequence>
<dbReference type="AlphaFoldDB" id="A0A6A2X7Y4"/>
<protein>
    <recommendedName>
        <fullName evidence="6">DUF4283 domain-containing protein</fullName>
    </recommendedName>
</protein>
<name>A0A6A2X7Y4_HIBSY</name>
<organism evidence="4 5">
    <name type="scientific">Hibiscus syriacus</name>
    <name type="common">Rose of Sharon</name>
    <dbReference type="NCBI Taxonomy" id="106335"/>
    <lineage>
        <taxon>Eukaryota</taxon>
        <taxon>Viridiplantae</taxon>
        <taxon>Streptophyta</taxon>
        <taxon>Embryophyta</taxon>
        <taxon>Tracheophyta</taxon>
        <taxon>Spermatophyta</taxon>
        <taxon>Magnoliopsida</taxon>
        <taxon>eudicotyledons</taxon>
        <taxon>Gunneridae</taxon>
        <taxon>Pentapetalae</taxon>
        <taxon>rosids</taxon>
        <taxon>malvids</taxon>
        <taxon>Malvales</taxon>
        <taxon>Malvaceae</taxon>
        <taxon>Malvoideae</taxon>
        <taxon>Hibiscus</taxon>
    </lineage>
</organism>
<dbReference type="PANTHER" id="PTHR31286">
    <property type="entry name" value="GLYCINE-RICH CELL WALL STRUCTURAL PROTEIN 1.8-LIKE"/>
    <property type="match status" value="1"/>
</dbReference>
<evidence type="ECO:0000259" key="3">
    <source>
        <dbReference type="Pfam" id="PF14111"/>
    </source>
</evidence>
<evidence type="ECO:0008006" key="6">
    <source>
        <dbReference type="Google" id="ProtNLM"/>
    </source>
</evidence>
<keyword evidence="5" id="KW-1185">Reference proteome</keyword>
<proteinExistence type="predicted"/>
<feature type="region of interest" description="Disordered" evidence="1">
    <location>
        <begin position="416"/>
        <end position="440"/>
    </location>
</feature>
<evidence type="ECO:0000259" key="2">
    <source>
        <dbReference type="Pfam" id="PF13966"/>
    </source>
</evidence>
<dbReference type="Proteomes" id="UP000436088">
    <property type="component" value="Unassembled WGS sequence"/>
</dbReference>
<evidence type="ECO:0000313" key="5">
    <source>
        <dbReference type="Proteomes" id="UP000436088"/>
    </source>
</evidence>
<dbReference type="InterPro" id="IPR040256">
    <property type="entry name" value="At4g02000-like"/>
</dbReference>
<evidence type="ECO:0000256" key="1">
    <source>
        <dbReference type="SAM" id="MobiDB-lite"/>
    </source>
</evidence>
<evidence type="ECO:0000313" key="4">
    <source>
        <dbReference type="EMBL" id="KAE8654519.1"/>
    </source>
</evidence>
<dbReference type="SUPFAM" id="SSF56219">
    <property type="entry name" value="DNase I-like"/>
    <property type="match status" value="1"/>
</dbReference>
<comment type="caution">
    <text evidence="4">The sequence shown here is derived from an EMBL/GenBank/DDBJ whole genome shotgun (WGS) entry which is preliminary data.</text>
</comment>
<feature type="domain" description="DUF4283" evidence="3">
    <location>
        <begin position="155"/>
        <end position="233"/>
    </location>
</feature>
<gene>
    <name evidence="4" type="ORF">F3Y22_tig00117048pilonHSYRG00574</name>
</gene>
<dbReference type="EMBL" id="VEPZ02001787">
    <property type="protein sequence ID" value="KAE8654519.1"/>
    <property type="molecule type" value="Genomic_DNA"/>
</dbReference>
<dbReference type="InterPro" id="IPR036691">
    <property type="entry name" value="Endo/exonu/phosph_ase_sf"/>
</dbReference>
<feature type="domain" description="Reverse transcriptase zinc-binding" evidence="2">
    <location>
        <begin position="914"/>
        <end position="971"/>
    </location>
</feature>